<dbReference type="Proteomes" id="UP000595046">
    <property type="component" value="Chromosome"/>
</dbReference>
<dbReference type="RefSeq" id="WP_197352724.1">
    <property type="nucleotide sequence ID" value="NZ_CP048882.1"/>
</dbReference>
<gene>
    <name evidence="2" type="ORF">G4Z16_23885</name>
</gene>
<accession>A0A7T1T9N6</accession>
<sequence>MPARTDNSVVINAPFELVWSMTNDVESWPQLFNEYSDAQVLEQNDERIRFRLSTHPDSEGRVWSWVSDRFPDRDSRTVRAVRVEKGPFEFMNLRWEYAEVDEGTKMRWQQEFDMKPEAHMDNAQMTAHLNNATQSNMAHIKKVVEEAARAQGGA</sequence>
<dbReference type="EMBL" id="CP048882">
    <property type="protein sequence ID" value="QPP08945.1"/>
    <property type="molecule type" value="Genomic_DNA"/>
</dbReference>
<evidence type="ECO:0000313" key="3">
    <source>
        <dbReference type="Proteomes" id="UP000595046"/>
    </source>
</evidence>
<evidence type="ECO:0000313" key="2">
    <source>
        <dbReference type="EMBL" id="QPP08945.1"/>
    </source>
</evidence>
<proteinExistence type="predicted"/>
<dbReference type="Pfam" id="PF03364">
    <property type="entry name" value="Polyketide_cyc"/>
    <property type="match status" value="1"/>
</dbReference>
<feature type="domain" description="Coenzyme Q-binding protein COQ10 START" evidence="1">
    <location>
        <begin position="11"/>
        <end position="137"/>
    </location>
</feature>
<evidence type="ECO:0000259" key="1">
    <source>
        <dbReference type="Pfam" id="PF03364"/>
    </source>
</evidence>
<keyword evidence="3" id="KW-1185">Reference proteome</keyword>
<dbReference type="SUPFAM" id="SSF55961">
    <property type="entry name" value="Bet v1-like"/>
    <property type="match status" value="1"/>
</dbReference>
<reference evidence="3" key="1">
    <citation type="submission" date="2020-02" db="EMBL/GenBank/DDBJ databases">
        <title>Streptomyces sp. ASO4wet.</title>
        <authorList>
            <person name="Risdian C."/>
            <person name="Landwehr W."/>
            <person name="Schupp P."/>
            <person name="Wink J."/>
        </authorList>
    </citation>
    <scope>NUCLEOTIDE SEQUENCE [LARGE SCALE GENOMIC DNA]</scope>
    <source>
        <strain evidence="3">ASO4wet</strain>
    </source>
</reference>
<protein>
    <submittedName>
        <fullName evidence="2">Polyketide cyclase</fullName>
    </submittedName>
</protein>
<dbReference type="KEGG" id="sbat:G4Z16_23885"/>
<dbReference type="InterPro" id="IPR023393">
    <property type="entry name" value="START-like_dom_sf"/>
</dbReference>
<dbReference type="CDD" id="cd08860">
    <property type="entry name" value="TcmN_ARO-CYC_like"/>
    <property type="match status" value="1"/>
</dbReference>
<name>A0A7T1T9N6_9ACTN</name>
<dbReference type="AlphaFoldDB" id="A0A7T1T9N6"/>
<dbReference type="InterPro" id="IPR005031">
    <property type="entry name" value="COQ10_START"/>
</dbReference>
<dbReference type="Gene3D" id="3.30.530.20">
    <property type="match status" value="1"/>
</dbReference>
<organism evidence="2 3">
    <name type="scientific">Streptomyces bathyalis</name>
    <dbReference type="NCBI Taxonomy" id="2710756"/>
    <lineage>
        <taxon>Bacteria</taxon>
        <taxon>Bacillati</taxon>
        <taxon>Actinomycetota</taxon>
        <taxon>Actinomycetes</taxon>
        <taxon>Kitasatosporales</taxon>
        <taxon>Streptomycetaceae</taxon>
        <taxon>Streptomyces</taxon>
    </lineage>
</organism>